<evidence type="ECO:0000256" key="1">
    <source>
        <dbReference type="ARBA" id="ARBA00004651"/>
    </source>
</evidence>
<dbReference type="PANTHER" id="PTHR43652:SF2">
    <property type="entry name" value="BASIC AMINO ACID ANTIPORTER YFCC-RELATED"/>
    <property type="match status" value="1"/>
</dbReference>
<dbReference type="InterPro" id="IPR051679">
    <property type="entry name" value="DASS-Related_Transporters"/>
</dbReference>
<dbReference type="EMBL" id="CP015405">
    <property type="protein sequence ID" value="ANU77185.1"/>
    <property type="molecule type" value="Genomic_DNA"/>
</dbReference>
<organism evidence="7 8">
    <name type="scientific">Blautia pseudococcoides</name>
    <dbReference type="NCBI Taxonomy" id="1796616"/>
    <lineage>
        <taxon>Bacteria</taxon>
        <taxon>Bacillati</taxon>
        <taxon>Bacillota</taxon>
        <taxon>Clostridia</taxon>
        <taxon>Lachnospirales</taxon>
        <taxon>Lachnospiraceae</taxon>
        <taxon>Blautia</taxon>
    </lineage>
</organism>
<dbReference type="Proteomes" id="UP000092574">
    <property type="component" value="Chromosome"/>
</dbReference>
<evidence type="ECO:0008006" key="9">
    <source>
        <dbReference type="Google" id="ProtNLM"/>
    </source>
</evidence>
<evidence type="ECO:0000313" key="8">
    <source>
        <dbReference type="Proteomes" id="UP000092574"/>
    </source>
</evidence>
<dbReference type="RefSeq" id="WP_065543315.1">
    <property type="nucleotide sequence ID" value="NZ_CP015405.2"/>
</dbReference>
<dbReference type="PANTHER" id="PTHR43652">
    <property type="entry name" value="BASIC AMINO ACID ANTIPORTER YFCC-RELATED"/>
    <property type="match status" value="1"/>
</dbReference>
<dbReference type="GO" id="GO:0005886">
    <property type="term" value="C:plasma membrane"/>
    <property type="evidence" value="ECO:0007669"/>
    <property type="project" value="UniProtKB-SubCell"/>
</dbReference>
<comment type="subcellular location">
    <subcellularLocation>
        <location evidence="1">Cell membrane</location>
        <topology evidence="1">Multi-pass membrane protein</topology>
    </subcellularLocation>
</comment>
<evidence type="ECO:0000313" key="7">
    <source>
        <dbReference type="EMBL" id="ANU77185.1"/>
    </source>
</evidence>
<reference evidence="7" key="1">
    <citation type="submission" date="2017-04" db="EMBL/GenBank/DDBJ databases">
        <title>Complete Genome Sequences of Twelve Strains of a Stable Defined Moderately Diverse Mouse Microbiota 2 (sDMDMm2).</title>
        <authorList>
            <person name="Uchimura Y."/>
            <person name="Wyss M."/>
            <person name="Brugiroux S."/>
            <person name="Limenitakis J.P."/>
            <person name="Stecher B."/>
            <person name="McCoy K.D."/>
            <person name="Macpherson A.J."/>
        </authorList>
    </citation>
    <scope>NUCLEOTIDE SEQUENCE</scope>
    <source>
        <strain evidence="7">YL58</strain>
    </source>
</reference>
<keyword evidence="5 6" id="KW-0472">Membrane</keyword>
<feature type="transmembrane region" description="Helical" evidence="6">
    <location>
        <begin position="199"/>
        <end position="217"/>
    </location>
</feature>
<feature type="transmembrane region" description="Helical" evidence="6">
    <location>
        <begin position="435"/>
        <end position="456"/>
    </location>
</feature>
<sequence>MNKKKHEFPHAFVILFVILVLMVICTWLVPAGQYNRVEVDGKQVVDADSFQYVESSPVGFMGLFQSIPQGIQDGAALITMIFTIGAAIGLVNSTGALKAAVMTLSKKLGEKHSKLVLIGIMIFFLFIGGFPAMLEGTIPFAAVCIPICLALGYDVITGISVVFIADIVGWSAGPANYYTVGNAQIIGGLELFSGFSYRMAALVVLGIISILYVIRYAEKVRKDPSKGLMAGHDYSDLAGDQEEAAFTGRRKLVVVVFLAAILLIVIGCLKWGWGMPEMSAVYIICGIICGIIAGYKSGKIADELLDGAKSVFIAAMAIGMARAISVVMQQGLILDTIIHGLSGVLKGLPESLTSIGMLAVQTILNFFIPSGSSQALVTMPVLMPVAEITGLSKQLTILAFQFGDGLSNLCYPTMGALIAFLSYGRVPFNKWIKFIMPFMLLAWGACIFLLAAGAVIGY</sequence>
<protein>
    <recommendedName>
        <fullName evidence="9">Ion transporter superfamily protein YfcC</fullName>
    </recommendedName>
</protein>
<gene>
    <name evidence="7" type="ORF">A4V09_16310</name>
</gene>
<feature type="transmembrane region" description="Helical" evidence="6">
    <location>
        <begin position="74"/>
        <end position="94"/>
    </location>
</feature>
<evidence type="ECO:0000256" key="6">
    <source>
        <dbReference type="SAM" id="Phobius"/>
    </source>
</evidence>
<accession>A0A1C7IC77</accession>
<dbReference type="OrthoDB" id="255482at2"/>
<feature type="transmembrane region" description="Helical" evidence="6">
    <location>
        <begin position="406"/>
        <end position="423"/>
    </location>
</feature>
<dbReference type="InterPro" id="IPR018385">
    <property type="entry name" value="C4_dicarb_anaerob_car-like"/>
</dbReference>
<dbReference type="Pfam" id="PF03606">
    <property type="entry name" value="DcuC"/>
    <property type="match status" value="1"/>
</dbReference>
<dbReference type="AlphaFoldDB" id="A0A1C7IC77"/>
<feature type="transmembrane region" description="Helical" evidence="6">
    <location>
        <begin position="140"/>
        <end position="163"/>
    </location>
</feature>
<dbReference type="KEGG" id="byl:A4V09_16310"/>
<dbReference type="STRING" id="1796616.A4V09_16310"/>
<keyword evidence="8" id="KW-1185">Reference proteome</keyword>
<evidence type="ECO:0000256" key="5">
    <source>
        <dbReference type="ARBA" id="ARBA00023136"/>
    </source>
</evidence>
<feature type="transmembrane region" description="Helical" evidence="6">
    <location>
        <begin position="115"/>
        <end position="134"/>
    </location>
</feature>
<keyword evidence="4 6" id="KW-1133">Transmembrane helix</keyword>
<keyword evidence="2" id="KW-1003">Cell membrane</keyword>
<keyword evidence="3 6" id="KW-0812">Transmembrane</keyword>
<feature type="transmembrane region" description="Helical" evidence="6">
    <location>
        <begin position="310"/>
        <end position="332"/>
    </location>
</feature>
<name>A0A1C7IC77_9FIRM</name>
<evidence type="ECO:0000256" key="3">
    <source>
        <dbReference type="ARBA" id="ARBA00022692"/>
    </source>
</evidence>
<evidence type="ECO:0000256" key="2">
    <source>
        <dbReference type="ARBA" id="ARBA00022475"/>
    </source>
</evidence>
<feature type="transmembrane region" description="Helical" evidence="6">
    <location>
        <begin position="252"/>
        <end position="273"/>
    </location>
</feature>
<feature type="transmembrane region" description="Helical" evidence="6">
    <location>
        <begin position="279"/>
        <end position="298"/>
    </location>
</feature>
<proteinExistence type="predicted"/>
<feature type="transmembrane region" description="Helical" evidence="6">
    <location>
        <begin position="12"/>
        <end position="29"/>
    </location>
</feature>
<feature type="transmembrane region" description="Helical" evidence="6">
    <location>
        <begin position="175"/>
        <end position="193"/>
    </location>
</feature>
<evidence type="ECO:0000256" key="4">
    <source>
        <dbReference type="ARBA" id="ARBA00022989"/>
    </source>
</evidence>